<accession>A0AAW9K0E5</accession>
<reference evidence="2" key="1">
    <citation type="submission" date="2023-08" db="EMBL/GenBank/DDBJ databases">
        <title>Genomic characterization of piscicolin 126 produced by Carnobacterium maltaromaticum CM22 strain isolated from salmon (Salmo salar).</title>
        <authorList>
            <person name="Gonzalez-Gragera E."/>
            <person name="Garcia-Lopez J.D."/>
            <person name="Teso-Perez C."/>
            <person name="Gimenez-Hernandez I."/>
            <person name="Peralta-Sanchez J.M."/>
            <person name="Valdivia E."/>
            <person name="Montalban-Lopez M."/>
            <person name="Martin-Platero A.M."/>
            <person name="Banos A."/>
            <person name="Martinez-Bueno M."/>
        </authorList>
    </citation>
    <scope>NUCLEOTIDE SEQUENCE</scope>
    <source>
        <strain evidence="2">CM22</strain>
    </source>
</reference>
<dbReference type="RefSeq" id="WP_087115586.1">
    <property type="nucleotide sequence ID" value="NZ_CBCPHU010000010.1"/>
</dbReference>
<proteinExistence type="predicted"/>
<evidence type="ECO:0000313" key="3">
    <source>
        <dbReference type="Proteomes" id="UP001290462"/>
    </source>
</evidence>
<evidence type="ECO:0008006" key="4">
    <source>
        <dbReference type="Google" id="ProtNLM"/>
    </source>
</evidence>
<feature type="transmembrane region" description="Helical" evidence="1">
    <location>
        <begin position="6"/>
        <end position="29"/>
    </location>
</feature>
<evidence type="ECO:0000313" key="2">
    <source>
        <dbReference type="EMBL" id="MDZ5758341.1"/>
    </source>
</evidence>
<gene>
    <name evidence="2" type="ORF">RAK27_06665</name>
</gene>
<sequence length="126" mass="14293">MNQKGAILPTVIMFVALLLLLALGTITIYQGQMRQLMILNQHYEAKSLMLIAKKQLEIKRGAVKREVKAMKLEYSTGDVTIKQGQVGEFQFFVKLQNDYILEDVFTLSDLPLKLDTSEMNSEIISP</sequence>
<keyword evidence="1" id="KW-0472">Membrane</keyword>
<comment type="caution">
    <text evidence="2">The sequence shown here is derived from an EMBL/GenBank/DDBJ whole genome shotgun (WGS) entry which is preliminary data.</text>
</comment>
<evidence type="ECO:0000256" key="1">
    <source>
        <dbReference type="SAM" id="Phobius"/>
    </source>
</evidence>
<protein>
    <recommendedName>
        <fullName evidence="4">Competence protein ComGG</fullName>
    </recommendedName>
</protein>
<dbReference type="Proteomes" id="UP001290462">
    <property type="component" value="Unassembled WGS sequence"/>
</dbReference>
<keyword evidence="1" id="KW-1133">Transmembrane helix</keyword>
<dbReference type="AlphaFoldDB" id="A0AAW9K0E5"/>
<dbReference type="EMBL" id="JAVBVO010000003">
    <property type="protein sequence ID" value="MDZ5758341.1"/>
    <property type="molecule type" value="Genomic_DNA"/>
</dbReference>
<keyword evidence="1" id="KW-0812">Transmembrane</keyword>
<organism evidence="2 3">
    <name type="scientific">Carnobacterium maltaromaticum</name>
    <name type="common">Carnobacterium piscicola</name>
    <dbReference type="NCBI Taxonomy" id="2751"/>
    <lineage>
        <taxon>Bacteria</taxon>
        <taxon>Bacillati</taxon>
        <taxon>Bacillota</taxon>
        <taxon>Bacilli</taxon>
        <taxon>Lactobacillales</taxon>
        <taxon>Carnobacteriaceae</taxon>
        <taxon>Carnobacterium</taxon>
    </lineage>
</organism>
<name>A0AAW9K0E5_CARML</name>